<evidence type="ECO:0000256" key="4">
    <source>
        <dbReference type="PROSITE-ProRule" id="PRU00039"/>
    </source>
</evidence>
<protein>
    <recommendedName>
        <fullName evidence="5">CTCK domain-containing protein</fullName>
    </recommendedName>
</protein>
<dbReference type="GO" id="GO:0005615">
    <property type="term" value="C:extracellular space"/>
    <property type="evidence" value="ECO:0007669"/>
    <property type="project" value="TreeGrafter"/>
</dbReference>
<accession>A0A8T2J408</accession>
<evidence type="ECO:0000256" key="2">
    <source>
        <dbReference type="ARBA" id="ARBA00022525"/>
    </source>
</evidence>
<dbReference type="PROSITE" id="PS01185">
    <property type="entry name" value="CTCK_1"/>
    <property type="match status" value="1"/>
</dbReference>
<evidence type="ECO:0000313" key="7">
    <source>
        <dbReference type="Proteomes" id="UP000812440"/>
    </source>
</evidence>
<feature type="domain" description="CTCK" evidence="5">
    <location>
        <begin position="87"/>
        <end position="172"/>
    </location>
</feature>
<dbReference type="OrthoDB" id="9908769at2759"/>
<dbReference type="GO" id="GO:0031012">
    <property type="term" value="C:extracellular matrix"/>
    <property type="evidence" value="ECO:0007669"/>
    <property type="project" value="TreeGrafter"/>
</dbReference>
<sequence length="182" mass="20221">MTGDGNKEINLQIGENYNISNNTCIHYECTQENGKAILTKVEKVCQELDISICDMSTLTYDKDGCCRTCSPKREYVVTPAPKIIEDCSVRKNVTILQQDDCVLQMEVSYCGGPCMGSSVYSLTSNRFDQTCSCCKEMDFETKTVELLCPQGRRQSYTYTDVLRCGCASSVCTPANDSDLPTL</sequence>
<dbReference type="InterPro" id="IPR006208">
    <property type="entry name" value="Glyco_hormone_CN"/>
</dbReference>
<reference evidence="6" key="1">
    <citation type="thesis" date="2020" institute="ProQuest LLC" country="789 East Eisenhower Parkway, Ann Arbor, MI, USA">
        <title>Comparative Genomics and Chromosome Evolution.</title>
        <authorList>
            <person name="Mudd A.B."/>
        </authorList>
    </citation>
    <scope>NUCLEOTIDE SEQUENCE</scope>
    <source>
        <strain evidence="6">Female2</strain>
        <tissue evidence="6">Blood</tissue>
    </source>
</reference>
<dbReference type="PANTHER" id="PTHR11339">
    <property type="entry name" value="EXTRACELLULAR MATRIX GLYCOPROTEIN RELATED"/>
    <property type="match status" value="1"/>
</dbReference>
<comment type="caution">
    <text evidence="6">The sequence shown here is derived from an EMBL/GenBank/DDBJ whole genome shotgun (WGS) entry which is preliminary data.</text>
</comment>
<dbReference type="Pfam" id="PF00007">
    <property type="entry name" value="Cys_knot"/>
    <property type="match status" value="1"/>
</dbReference>
<evidence type="ECO:0000313" key="6">
    <source>
        <dbReference type="EMBL" id="KAG8438108.1"/>
    </source>
</evidence>
<dbReference type="PANTHER" id="PTHR11339:SF408">
    <property type="entry name" value="MUCIN-5B"/>
    <property type="match status" value="1"/>
</dbReference>
<dbReference type="PROSITE" id="PS01225">
    <property type="entry name" value="CTCK_2"/>
    <property type="match status" value="1"/>
</dbReference>
<dbReference type="InterPro" id="IPR006207">
    <property type="entry name" value="Cys_knot_C"/>
</dbReference>
<dbReference type="SMART" id="SM00041">
    <property type="entry name" value="CT"/>
    <property type="match status" value="1"/>
</dbReference>
<dbReference type="AlphaFoldDB" id="A0A8T2J408"/>
<comment type="subcellular location">
    <subcellularLocation>
        <location evidence="1">Secreted</location>
    </subcellularLocation>
</comment>
<dbReference type="InterPro" id="IPR050780">
    <property type="entry name" value="Mucin_vWF_Thrombospondin_sf"/>
</dbReference>
<feature type="disulfide bond" evidence="4">
    <location>
        <begin position="114"/>
        <end position="166"/>
    </location>
</feature>
<comment type="caution">
    <text evidence="4">Lacks conserved residue(s) required for the propagation of feature annotation.</text>
</comment>
<name>A0A8T2J408_9PIPI</name>
<organism evidence="6 7">
    <name type="scientific">Hymenochirus boettgeri</name>
    <name type="common">Congo dwarf clawed frog</name>
    <dbReference type="NCBI Taxonomy" id="247094"/>
    <lineage>
        <taxon>Eukaryota</taxon>
        <taxon>Metazoa</taxon>
        <taxon>Chordata</taxon>
        <taxon>Craniata</taxon>
        <taxon>Vertebrata</taxon>
        <taxon>Euteleostomi</taxon>
        <taxon>Amphibia</taxon>
        <taxon>Batrachia</taxon>
        <taxon>Anura</taxon>
        <taxon>Pipoidea</taxon>
        <taxon>Pipidae</taxon>
        <taxon>Pipinae</taxon>
        <taxon>Hymenochirus</taxon>
    </lineage>
</organism>
<gene>
    <name evidence="6" type="ORF">GDO86_008700</name>
</gene>
<keyword evidence="2" id="KW-0964">Secreted</keyword>
<evidence type="ECO:0000256" key="3">
    <source>
        <dbReference type="ARBA" id="ARBA00023157"/>
    </source>
</evidence>
<dbReference type="InterPro" id="IPR029034">
    <property type="entry name" value="Cystine-knot_cytokine"/>
</dbReference>
<keyword evidence="7" id="KW-1185">Reference proteome</keyword>
<dbReference type="Proteomes" id="UP000812440">
    <property type="component" value="Chromosome 4"/>
</dbReference>
<feature type="disulfide bond" evidence="4">
    <location>
        <begin position="110"/>
        <end position="164"/>
    </location>
</feature>
<dbReference type="EMBL" id="JAACNH010000007">
    <property type="protein sequence ID" value="KAG8438108.1"/>
    <property type="molecule type" value="Genomic_DNA"/>
</dbReference>
<keyword evidence="3 4" id="KW-1015">Disulfide bond</keyword>
<evidence type="ECO:0000259" key="5">
    <source>
        <dbReference type="PROSITE" id="PS01225"/>
    </source>
</evidence>
<proteinExistence type="predicted"/>
<evidence type="ECO:0000256" key="1">
    <source>
        <dbReference type="ARBA" id="ARBA00004613"/>
    </source>
</evidence>
<dbReference type="Gene3D" id="2.10.90.10">
    <property type="entry name" value="Cystine-knot cytokines"/>
    <property type="match status" value="1"/>
</dbReference>